<dbReference type="GO" id="GO:0016787">
    <property type="term" value="F:hydrolase activity"/>
    <property type="evidence" value="ECO:0007669"/>
    <property type="project" value="UniProtKB-UniRule"/>
</dbReference>
<protein>
    <submittedName>
        <fullName evidence="6">Patatin-like phospholipase</fullName>
    </submittedName>
</protein>
<organism evidence="6 7">
    <name type="scientific">Falsiruegeria litorea R37</name>
    <dbReference type="NCBI Taxonomy" id="1200284"/>
    <lineage>
        <taxon>Bacteria</taxon>
        <taxon>Pseudomonadati</taxon>
        <taxon>Pseudomonadota</taxon>
        <taxon>Alphaproteobacteria</taxon>
        <taxon>Rhodobacterales</taxon>
        <taxon>Roseobacteraceae</taxon>
        <taxon>Falsiruegeria</taxon>
    </lineage>
</organism>
<dbReference type="OrthoDB" id="9807112at2"/>
<evidence type="ECO:0000313" key="7">
    <source>
        <dbReference type="Proteomes" id="UP000193077"/>
    </source>
</evidence>
<sequence length="355" mass="39933">MPKKPIDVALQGGGSHGAFTWGVLDRLLELNDIEIVGISGTSAGAMNAVALAQGLTQAGPEGARELLRRYWTRVSRASSTSPYKRTLWDRLRGDWSLEHSPGFVISQFMRQMASPYQFNPLNINPLRDLVKDCFDFDAINSTDGPRIFLSATNVRTGRSKVFRQPDLSADAVMASACLPHVFKAVEIDGEAYWDGGYMGNPPLFPLVDETEARDVVIVQVNPFERSDIPTTPYEIENRLNEITFNSSLMKELRSIGFLWEIIENDQLDRKAYRDGRLHRIHASEEMCNLSVSSKMNAEMAFLEHLFEIGRKTADDWVETAWPDVGKTSTWQPREIFDESLKPAHLAEGTNRGPRK</sequence>
<accession>A0A1Y5T885</accession>
<dbReference type="AlphaFoldDB" id="A0A1Y5T885"/>
<dbReference type="InterPro" id="IPR002641">
    <property type="entry name" value="PNPLA_dom"/>
</dbReference>
<feature type="active site" description="Proton acceptor" evidence="4">
    <location>
        <position position="194"/>
    </location>
</feature>
<evidence type="ECO:0000256" key="3">
    <source>
        <dbReference type="ARBA" id="ARBA00023098"/>
    </source>
</evidence>
<feature type="active site" description="Nucleophile" evidence="4">
    <location>
        <position position="42"/>
    </location>
</feature>
<keyword evidence="7" id="KW-1185">Reference proteome</keyword>
<evidence type="ECO:0000313" key="6">
    <source>
        <dbReference type="EMBL" id="SLN58079.1"/>
    </source>
</evidence>
<dbReference type="Proteomes" id="UP000193077">
    <property type="component" value="Unassembled WGS sequence"/>
</dbReference>
<feature type="domain" description="PNPLA" evidence="5">
    <location>
        <begin position="8"/>
        <end position="207"/>
    </location>
</feature>
<dbReference type="SUPFAM" id="SSF52151">
    <property type="entry name" value="FabD/lysophospholipase-like"/>
    <property type="match status" value="1"/>
</dbReference>
<dbReference type="InterPro" id="IPR050301">
    <property type="entry name" value="NTE"/>
</dbReference>
<evidence type="ECO:0000259" key="5">
    <source>
        <dbReference type="PROSITE" id="PS51635"/>
    </source>
</evidence>
<keyword evidence="3 4" id="KW-0443">Lipid metabolism</keyword>
<dbReference type="PANTHER" id="PTHR14226:SF78">
    <property type="entry name" value="SLR0060 PROTEIN"/>
    <property type="match status" value="1"/>
</dbReference>
<proteinExistence type="predicted"/>
<feature type="short sequence motif" description="GXSXG" evidence="4">
    <location>
        <begin position="40"/>
        <end position="44"/>
    </location>
</feature>
<name>A0A1Y5T885_9RHOB</name>
<keyword evidence="1 4" id="KW-0378">Hydrolase</keyword>
<keyword evidence="2 4" id="KW-0442">Lipid degradation</keyword>
<dbReference type="Pfam" id="PF01734">
    <property type="entry name" value="Patatin"/>
    <property type="match status" value="1"/>
</dbReference>
<evidence type="ECO:0000256" key="4">
    <source>
        <dbReference type="PROSITE-ProRule" id="PRU01161"/>
    </source>
</evidence>
<evidence type="ECO:0000256" key="2">
    <source>
        <dbReference type="ARBA" id="ARBA00022963"/>
    </source>
</evidence>
<reference evidence="6 7" key="1">
    <citation type="submission" date="2017-03" db="EMBL/GenBank/DDBJ databases">
        <authorList>
            <person name="Afonso C.L."/>
            <person name="Miller P.J."/>
            <person name="Scott M.A."/>
            <person name="Spackman E."/>
            <person name="Goraichik I."/>
            <person name="Dimitrov K.M."/>
            <person name="Suarez D.L."/>
            <person name="Swayne D.E."/>
        </authorList>
    </citation>
    <scope>NUCLEOTIDE SEQUENCE [LARGE SCALE GENOMIC DNA]</scope>
    <source>
        <strain evidence="6 7">CECT 7639</strain>
    </source>
</reference>
<feature type="short sequence motif" description="GXGXXG" evidence="4">
    <location>
        <begin position="12"/>
        <end position="17"/>
    </location>
</feature>
<dbReference type="PANTHER" id="PTHR14226">
    <property type="entry name" value="NEUROPATHY TARGET ESTERASE/SWISS CHEESE D.MELANOGASTER"/>
    <property type="match status" value="1"/>
</dbReference>
<dbReference type="PROSITE" id="PS51635">
    <property type="entry name" value="PNPLA"/>
    <property type="match status" value="1"/>
</dbReference>
<gene>
    <name evidence="6" type="ORF">TRL7639_03199</name>
</gene>
<evidence type="ECO:0000256" key="1">
    <source>
        <dbReference type="ARBA" id="ARBA00022801"/>
    </source>
</evidence>
<dbReference type="Gene3D" id="3.40.1090.10">
    <property type="entry name" value="Cytosolic phospholipase A2 catalytic domain"/>
    <property type="match status" value="2"/>
</dbReference>
<dbReference type="EMBL" id="FWFO01000002">
    <property type="protein sequence ID" value="SLN58079.1"/>
    <property type="molecule type" value="Genomic_DNA"/>
</dbReference>
<dbReference type="GO" id="GO:0016042">
    <property type="term" value="P:lipid catabolic process"/>
    <property type="evidence" value="ECO:0007669"/>
    <property type="project" value="UniProtKB-UniRule"/>
</dbReference>
<feature type="short sequence motif" description="DGA/G" evidence="4">
    <location>
        <begin position="194"/>
        <end position="196"/>
    </location>
</feature>
<dbReference type="InterPro" id="IPR016035">
    <property type="entry name" value="Acyl_Trfase/lysoPLipase"/>
</dbReference>